<sequence>MKQSFFANLHDFLRCAHQTQIVLERGDHVLLVDSSSDLRFWDLQRVLPQTCALSNPDSPTASSPDSPALGVWFKSQFQEVGPFGPDTGAGSPERSHLVLRVPEVAFTLTWPDPLAREIAAGLRWRLMANWSISAKEMERHLIVIATNLFQAWNTDKVDKVLMHINHTTYL</sequence>
<reference evidence="1" key="1">
    <citation type="submission" date="2018-11" db="EMBL/GenBank/DDBJ databases">
        <authorList>
            <consortium name="Pathogen Informatics"/>
        </authorList>
    </citation>
    <scope>NUCLEOTIDE SEQUENCE</scope>
</reference>
<dbReference type="Proteomes" id="UP000784294">
    <property type="component" value="Unassembled WGS sequence"/>
</dbReference>
<keyword evidence="2" id="KW-1185">Reference proteome</keyword>
<evidence type="ECO:0000313" key="1">
    <source>
        <dbReference type="EMBL" id="VEL11192.1"/>
    </source>
</evidence>
<protein>
    <submittedName>
        <fullName evidence="1">Uncharacterized protein</fullName>
    </submittedName>
</protein>
<gene>
    <name evidence="1" type="ORF">PXEA_LOCUS4632</name>
</gene>
<comment type="caution">
    <text evidence="1">The sequence shown here is derived from an EMBL/GenBank/DDBJ whole genome shotgun (WGS) entry which is preliminary data.</text>
</comment>
<dbReference type="EMBL" id="CAAALY010011129">
    <property type="protein sequence ID" value="VEL11192.1"/>
    <property type="molecule type" value="Genomic_DNA"/>
</dbReference>
<name>A0A3S5A3S6_9PLAT</name>
<organism evidence="1 2">
    <name type="scientific">Protopolystoma xenopodis</name>
    <dbReference type="NCBI Taxonomy" id="117903"/>
    <lineage>
        <taxon>Eukaryota</taxon>
        <taxon>Metazoa</taxon>
        <taxon>Spiralia</taxon>
        <taxon>Lophotrochozoa</taxon>
        <taxon>Platyhelminthes</taxon>
        <taxon>Monogenea</taxon>
        <taxon>Polyopisthocotylea</taxon>
        <taxon>Polystomatidea</taxon>
        <taxon>Polystomatidae</taxon>
        <taxon>Protopolystoma</taxon>
    </lineage>
</organism>
<proteinExistence type="predicted"/>
<accession>A0A3S5A3S6</accession>
<dbReference type="AlphaFoldDB" id="A0A3S5A3S6"/>
<evidence type="ECO:0000313" key="2">
    <source>
        <dbReference type="Proteomes" id="UP000784294"/>
    </source>
</evidence>